<dbReference type="EMBL" id="HBGH01018018">
    <property type="protein sequence ID" value="CAD9237929.1"/>
    <property type="molecule type" value="Transcribed_RNA"/>
</dbReference>
<accession>A0A7S1TIK0</accession>
<organism evidence="1">
    <name type="scientific">Compsopogon caeruleus</name>
    <dbReference type="NCBI Taxonomy" id="31354"/>
    <lineage>
        <taxon>Eukaryota</taxon>
        <taxon>Rhodophyta</taxon>
        <taxon>Compsopogonophyceae</taxon>
        <taxon>Compsopogonales</taxon>
        <taxon>Compsopogonaceae</taxon>
        <taxon>Compsopogon</taxon>
    </lineage>
</organism>
<reference evidence="1" key="1">
    <citation type="submission" date="2021-01" db="EMBL/GenBank/DDBJ databases">
        <authorList>
            <person name="Corre E."/>
            <person name="Pelletier E."/>
            <person name="Niang G."/>
            <person name="Scheremetjew M."/>
            <person name="Finn R."/>
            <person name="Kale V."/>
            <person name="Holt S."/>
            <person name="Cochrane G."/>
            <person name="Meng A."/>
            <person name="Brown T."/>
            <person name="Cohen L."/>
        </authorList>
    </citation>
    <scope>NUCLEOTIDE SEQUENCE</scope>
    <source>
        <strain evidence="1">SAG 36.94</strain>
    </source>
</reference>
<dbReference type="AlphaFoldDB" id="A0A7S1TIK0"/>
<name>A0A7S1TIK0_9RHOD</name>
<sequence length="1050" mass="117736">MGSSSVNQAVLDEEPKKLEDFCVRLGNDDAVLVGQTLLVLDGVGSESEIQELARYQTPPGTRVYENHIHKRGIVPLSRYLGVKDFDASFLFSNVPAVGEYPRLLFSYEDLDQVREKLSKSPKGSLALTKLNRSLEIELEAADNWFHDLAEGIIRRIQKPRFMEDLCTYAFNALLTADDRPDLAIRVARATYTAIRTLMIEDETRSSSTSFERNHDILLRGYDILFAFDFSARFMAARQVTECMDFFVKLGKVDDRGVLRGMWSMSAQHAFEGESENLINLRGSNQDVWISSTLNMLDILNHGWNGSNELNTHHWVFYWQRMIRSIHTVHGTGIEPTGKEANDRLPLVAIALKRILPNSPNLLNHPQFYRSAIAKVHQLFPHSPHVNDLGTWCRPLIRGTPLATLMPGSNPFFSFISRIQDAADEAFLPPHLRDFGASKPGTYGFLRNRGTVAGMDLAFTTSPLRPKHADEGPNQSFIIGPGVGAESVIPIIRAGKPFDVTVSLLDLGFELRKRDNDVFSIVYREKYYGGLVVTETKGGEQLLCLAVGEMMGQCVPRISSQRFKVQLVFEPQKVFLKVNGVTTGPGLPLPIIPGSTDLWFVAGYHLQRTDPGELARMLDCAIEKINIYLGLGRTIEWANFRKDEMDLEFRPYFPIEELYQIRESKLDIRKATRDESVVDKRVLQERLPGLWLDFSDDEIGQFISRSSFSDMASSAVLHTSIMGHNKKSSGHVDIIGVGLPWITPSRRLAPNSEEYMAIAVNGRYPPGMGGSMVGSYIGAQRSKAGAGAAVDLTMAYRHDDKFFRGDDEYIDNTNEPPLTDSSIDVAYAFRSVAYLRMGGDRGVTLVVDEVKMNGDGLHNFTLSAGFDKEDEIIDAVPLQGEDGDFSFTMISSRRLFQNTDPPSANGYPTQYLDASQDLQSRRQCYVKVLRGSPQRRTIGFQIRELYGSPDYFQGFDPSIHYKSTVRFTRHFGNQLRLSISDSPSAAFITAYYPYLDGENIPLIKWVGQDIHVYPAASSPTHGPPLHVISLDSSAFTQRTIVRLQNEWSLDP</sequence>
<proteinExistence type="predicted"/>
<protein>
    <submittedName>
        <fullName evidence="1">Uncharacterized protein</fullName>
    </submittedName>
</protein>
<gene>
    <name evidence="1" type="ORF">CCAE0312_LOCUS10028</name>
</gene>
<evidence type="ECO:0000313" key="1">
    <source>
        <dbReference type="EMBL" id="CAD9237929.1"/>
    </source>
</evidence>